<dbReference type="GO" id="GO:0005634">
    <property type="term" value="C:nucleus"/>
    <property type="evidence" value="ECO:0007669"/>
    <property type="project" value="TreeGrafter"/>
</dbReference>
<dbReference type="PROSITE" id="PS00136">
    <property type="entry name" value="SUBTILASE_ASP"/>
    <property type="match status" value="1"/>
</dbReference>
<dbReference type="InterPro" id="IPR050339">
    <property type="entry name" value="CC_SR_Kinase"/>
</dbReference>
<evidence type="ECO:0000256" key="2">
    <source>
        <dbReference type="ARBA" id="ARBA00022527"/>
    </source>
</evidence>
<dbReference type="InterPro" id="IPR000209">
    <property type="entry name" value="Peptidase_S8/S53_dom"/>
</dbReference>
<evidence type="ECO:0000313" key="16">
    <source>
        <dbReference type="EMBL" id="EMR61978.1"/>
    </source>
</evidence>
<keyword evidence="3" id="KW-0645">Protease</keyword>
<dbReference type="InterPro" id="IPR022398">
    <property type="entry name" value="Peptidase_S8_His-AS"/>
</dbReference>
<evidence type="ECO:0000256" key="12">
    <source>
        <dbReference type="ARBA" id="ARBA00048679"/>
    </source>
</evidence>
<dbReference type="CDD" id="cd04077">
    <property type="entry name" value="Peptidases_S8_PCSK9_ProteinaseK_like"/>
    <property type="match status" value="1"/>
</dbReference>
<dbReference type="PRINTS" id="PR00723">
    <property type="entry name" value="SUBTILISIN"/>
</dbReference>
<evidence type="ECO:0000256" key="5">
    <source>
        <dbReference type="ARBA" id="ARBA00022741"/>
    </source>
</evidence>
<comment type="similarity">
    <text evidence="10">Belongs to the protein kinase superfamily. Ser/Thr protein kinase family. GCN2 subfamily.</text>
</comment>
<evidence type="ECO:0000256" key="4">
    <source>
        <dbReference type="ARBA" id="ARBA00022679"/>
    </source>
</evidence>
<keyword evidence="4" id="KW-0808">Transferase</keyword>
<dbReference type="InterPro" id="IPR008271">
    <property type="entry name" value="Ser/Thr_kinase_AS"/>
</dbReference>
<accession>M7SCR6</accession>
<dbReference type="eggNOG" id="KOG1153">
    <property type="taxonomic scope" value="Eukaryota"/>
</dbReference>
<evidence type="ECO:0000256" key="1">
    <source>
        <dbReference type="ARBA" id="ARBA00012513"/>
    </source>
</evidence>
<keyword evidence="5" id="KW-0547">Nucleotide-binding</keyword>
<dbReference type="Pfam" id="PF00082">
    <property type="entry name" value="Peptidase_S8"/>
    <property type="match status" value="1"/>
</dbReference>
<dbReference type="InterPro" id="IPR000719">
    <property type="entry name" value="Prot_kinase_dom"/>
</dbReference>
<dbReference type="Gene3D" id="3.30.200.20">
    <property type="entry name" value="Phosphorylase Kinase, domain 1"/>
    <property type="match status" value="1"/>
</dbReference>
<dbReference type="Proteomes" id="UP000012174">
    <property type="component" value="Unassembled WGS sequence"/>
</dbReference>
<dbReference type="AlphaFoldDB" id="M7SCR6"/>
<dbReference type="FunFam" id="1.10.510.10:FF:000699">
    <property type="entry name" value="Probable serine/threonine-protein kinase iksA"/>
    <property type="match status" value="1"/>
</dbReference>
<keyword evidence="6 16" id="KW-0418">Kinase</keyword>
<keyword evidence="9" id="KW-0067">ATP-binding</keyword>
<dbReference type="PANTHER" id="PTHR11042">
    <property type="entry name" value="EUKARYOTIC TRANSLATION INITIATION FACTOR 2-ALPHA KINASE EIF2-ALPHA KINASE -RELATED"/>
    <property type="match status" value="1"/>
</dbReference>
<dbReference type="PROSITE" id="PS00108">
    <property type="entry name" value="PROTEIN_KINASE_ST"/>
    <property type="match status" value="1"/>
</dbReference>
<dbReference type="Gene3D" id="1.10.510.10">
    <property type="entry name" value="Transferase(Phosphotransferase) domain 1"/>
    <property type="match status" value="1"/>
</dbReference>
<dbReference type="PANTHER" id="PTHR11042:SF138">
    <property type="entry name" value="SERINE_THREONINE-PROTEIN KINASE IKS1-RELATED"/>
    <property type="match status" value="1"/>
</dbReference>
<comment type="catalytic activity">
    <reaction evidence="12">
        <text>L-seryl-[protein] + ATP = O-phospho-L-seryl-[protein] + ADP + H(+)</text>
        <dbReference type="Rhea" id="RHEA:17989"/>
        <dbReference type="Rhea" id="RHEA-COMP:9863"/>
        <dbReference type="Rhea" id="RHEA-COMP:11604"/>
        <dbReference type="ChEBI" id="CHEBI:15378"/>
        <dbReference type="ChEBI" id="CHEBI:29999"/>
        <dbReference type="ChEBI" id="CHEBI:30616"/>
        <dbReference type="ChEBI" id="CHEBI:83421"/>
        <dbReference type="ChEBI" id="CHEBI:456216"/>
        <dbReference type="EC" id="2.7.11.1"/>
    </reaction>
</comment>
<proteinExistence type="inferred from homology"/>
<dbReference type="CDD" id="cd00180">
    <property type="entry name" value="PKc"/>
    <property type="match status" value="1"/>
</dbReference>
<feature type="compositionally biased region" description="Polar residues" evidence="14">
    <location>
        <begin position="564"/>
        <end position="577"/>
    </location>
</feature>
<feature type="region of interest" description="Disordered" evidence="14">
    <location>
        <begin position="46"/>
        <end position="67"/>
    </location>
</feature>
<keyword evidence="8" id="KW-0720">Serine protease</keyword>
<dbReference type="eggNOG" id="KOG0032">
    <property type="taxonomic scope" value="Eukaryota"/>
</dbReference>
<dbReference type="InterPro" id="IPR034193">
    <property type="entry name" value="PCSK9_ProteinaseK-like"/>
</dbReference>
<evidence type="ECO:0000256" key="9">
    <source>
        <dbReference type="ARBA" id="ARBA00022840"/>
    </source>
</evidence>
<evidence type="ECO:0000256" key="13">
    <source>
        <dbReference type="PROSITE-ProRule" id="PRU01240"/>
    </source>
</evidence>
<comment type="catalytic activity">
    <reaction evidence="11">
        <text>L-threonyl-[protein] + ATP = O-phospho-L-threonyl-[protein] + ADP + H(+)</text>
        <dbReference type="Rhea" id="RHEA:46608"/>
        <dbReference type="Rhea" id="RHEA-COMP:11060"/>
        <dbReference type="Rhea" id="RHEA-COMP:11605"/>
        <dbReference type="ChEBI" id="CHEBI:15378"/>
        <dbReference type="ChEBI" id="CHEBI:30013"/>
        <dbReference type="ChEBI" id="CHEBI:30616"/>
        <dbReference type="ChEBI" id="CHEBI:61977"/>
        <dbReference type="ChEBI" id="CHEBI:456216"/>
        <dbReference type="EC" id="2.7.11.1"/>
    </reaction>
</comment>
<feature type="compositionally biased region" description="Polar residues" evidence="14">
    <location>
        <begin position="49"/>
        <end position="65"/>
    </location>
</feature>
<dbReference type="GO" id="GO:0005737">
    <property type="term" value="C:cytoplasm"/>
    <property type="evidence" value="ECO:0007669"/>
    <property type="project" value="TreeGrafter"/>
</dbReference>
<keyword evidence="2" id="KW-0723">Serine/threonine-protein kinase</keyword>
<dbReference type="PROSITE" id="PS00137">
    <property type="entry name" value="SUBTILASE_HIS"/>
    <property type="match status" value="1"/>
</dbReference>
<comment type="similarity">
    <text evidence="13">Belongs to the peptidase S8 family.</text>
</comment>
<dbReference type="Pfam" id="PF00069">
    <property type="entry name" value="Pkinase"/>
    <property type="match status" value="1"/>
</dbReference>
<organism evidence="16 17">
    <name type="scientific">Eutypa lata (strain UCR-EL1)</name>
    <name type="common">Grapevine dieback disease fungus</name>
    <name type="synonym">Eutypa armeniacae</name>
    <dbReference type="NCBI Taxonomy" id="1287681"/>
    <lineage>
        <taxon>Eukaryota</taxon>
        <taxon>Fungi</taxon>
        <taxon>Dikarya</taxon>
        <taxon>Ascomycota</taxon>
        <taxon>Pezizomycotina</taxon>
        <taxon>Sordariomycetes</taxon>
        <taxon>Xylariomycetidae</taxon>
        <taxon>Xylariales</taxon>
        <taxon>Diatrypaceae</taxon>
        <taxon>Eutypa</taxon>
    </lineage>
</organism>
<dbReference type="HOGENOM" id="CLU_010228_0_1_1"/>
<evidence type="ECO:0000256" key="14">
    <source>
        <dbReference type="SAM" id="MobiDB-lite"/>
    </source>
</evidence>
<dbReference type="Gene3D" id="3.40.50.200">
    <property type="entry name" value="Peptidase S8/S53 domain"/>
    <property type="match status" value="1"/>
</dbReference>
<evidence type="ECO:0000256" key="11">
    <source>
        <dbReference type="ARBA" id="ARBA00047899"/>
    </source>
</evidence>
<dbReference type="KEGG" id="ela:UCREL1_11091"/>
<gene>
    <name evidence="16" type="ORF">UCREL1_11091</name>
</gene>
<dbReference type="SUPFAM" id="SSF56112">
    <property type="entry name" value="Protein kinase-like (PK-like)"/>
    <property type="match status" value="1"/>
</dbReference>
<dbReference type="SUPFAM" id="SSF52743">
    <property type="entry name" value="Subtilisin-like"/>
    <property type="match status" value="1"/>
</dbReference>
<dbReference type="PROSITE" id="PS50011">
    <property type="entry name" value="PROTEIN_KINASE_DOM"/>
    <property type="match status" value="1"/>
</dbReference>
<sequence length="1007" mass="110310">MELIPYTSREGREIVLRHRNALVVRDPTSQRLEIRGLSLTECPTCHQPLRQSSPERSYDTPTQHESYVDPGYFRMLQAGYLGDEPPQPRPPSSPIRRLTQPALPASVEDEAEFISSTPATHEGARIRRDAFSPNYFKRFFVEERELGRGGKGVVLLVRHEIDGLALGHFACKRVPVGDDHAWLEKVLIEVELLAKLSHPNLVSYRHVWLEDVKLHRFGPSVASAFILQQYCNGGDLLRYVIGDQPTEMSKEQLKAQMRRKSRSHGERPQDVSPSQRRLSLEEIYSLFKDITSGIAYLHAANYIHRDLKPSNCLLHREGGKLTCLISDFGEVQPENAIRKSTGTTGTISYCAPEVLKPDLSGRFGNFTTKSDVFSLGMILFFLCFGRLPYHNANIFQEELEDIDLLRAEIVDWRGFQDGRRERSDLPSKLYQLLKRMLAINPVDRPSAAEVLNVMNHESSTHNGIRGRSSSPSSLLRNRKIQSLDSPMGPSTPVPEPVKHQYRHDMSVASVPVVPGPGPGSDSDDDITVTSFDGHSPHATPDTSLQKRHSAHISNHPHHQAPTMALSNSQDSYTTSSTPDHDPHHHQRLHHHHHDNPPISPALLLPPPNFTTFPPFTTRVLGHPALQQFIYVNIDTLAFLFRFALFVVKMAALVRPCWPYMVSVEAAIPLVGVAALDLGLPMPRNDRVDRGRGGPGGGGRYGGGGILRRGWKASLVAFLLHFFILAVVGRWASNYGFGKETSELKGVGLVLDGVGWKNVSDVLRQVEYVEQDAEVKASAYVSQENATWGLARISHRSRGHTSYVYDSSAGTGTCTYIVDTGIYVEHVEFEGRASNVFDSTHDDEDGDGNGHGTHVAGIAGSRTYGVAKGTRLFGVKVLDSTGSGTTSGVIRGLNFVATQKTNNNAACPAGTVANLSLGGAYSAALNNAAAALVGYGVFVAVASGGDDDDAVRYSPASESTVCTVSASDENDTVAASSNWGALVDVYAPGKDVLSTWNTEPSATVNLLR</sequence>
<protein>
    <recommendedName>
        <fullName evidence="1">non-specific serine/threonine protein kinase</fullName>
        <ecNumber evidence="1">2.7.11.1</ecNumber>
    </recommendedName>
</protein>
<dbReference type="FunFam" id="3.30.200.20:FF:000306">
    <property type="entry name" value="IKS protein kinase"/>
    <property type="match status" value="1"/>
</dbReference>
<dbReference type="PROSITE" id="PS51892">
    <property type="entry name" value="SUBTILASE"/>
    <property type="match status" value="1"/>
</dbReference>
<dbReference type="GO" id="GO:0004674">
    <property type="term" value="F:protein serine/threonine kinase activity"/>
    <property type="evidence" value="ECO:0007669"/>
    <property type="project" value="UniProtKB-KW"/>
</dbReference>
<dbReference type="InterPro" id="IPR036852">
    <property type="entry name" value="Peptidase_S8/S53_dom_sf"/>
</dbReference>
<keyword evidence="17" id="KW-1185">Reference proteome</keyword>
<dbReference type="SMART" id="SM00220">
    <property type="entry name" value="S_TKc"/>
    <property type="match status" value="1"/>
</dbReference>
<feature type="region of interest" description="Disordered" evidence="14">
    <location>
        <begin position="508"/>
        <end position="602"/>
    </location>
</feature>
<feature type="compositionally biased region" description="Basic residues" evidence="14">
    <location>
        <begin position="545"/>
        <end position="558"/>
    </location>
</feature>
<evidence type="ECO:0000313" key="17">
    <source>
        <dbReference type="Proteomes" id="UP000012174"/>
    </source>
</evidence>
<dbReference type="InterPro" id="IPR015500">
    <property type="entry name" value="Peptidase_S8_subtilisin-rel"/>
</dbReference>
<name>M7SCR6_EUTLA</name>
<dbReference type="InterPro" id="IPR023827">
    <property type="entry name" value="Peptidase_S8_Asp-AS"/>
</dbReference>
<keyword evidence="7" id="KW-0378">Hydrolase</keyword>
<dbReference type="InterPro" id="IPR011009">
    <property type="entry name" value="Kinase-like_dom_sf"/>
</dbReference>
<dbReference type="EC" id="2.7.11.1" evidence="1"/>
<reference evidence="17" key="1">
    <citation type="journal article" date="2013" name="Genome Announc.">
        <title>Draft genome sequence of the grapevine dieback fungus Eutypa lata UCR-EL1.</title>
        <authorList>
            <person name="Blanco-Ulate B."/>
            <person name="Rolshausen P.E."/>
            <person name="Cantu D."/>
        </authorList>
    </citation>
    <scope>NUCLEOTIDE SEQUENCE [LARGE SCALE GENOMIC DNA]</scope>
    <source>
        <strain evidence="17">UCR-EL1</strain>
    </source>
</reference>
<feature type="compositionally biased region" description="Basic residues" evidence="14">
    <location>
        <begin position="583"/>
        <end position="593"/>
    </location>
</feature>
<dbReference type="EMBL" id="KB707516">
    <property type="protein sequence ID" value="EMR61978.1"/>
    <property type="molecule type" value="Genomic_DNA"/>
</dbReference>
<evidence type="ECO:0000256" key="7">
    <source>
        <dbReference type="ARBA" id="ARBA00022801"/>
    </source>
</evidence>
<dbReference type="OrthoDB" id="1405469at2759"/>
<dbReference type="GO" id="GO:0006508">
    <property type="term" value="P:proteolysis"/>
    <property type="evidence" value="ECO:0007669"/>
    <property type="project" value="UniProtKB-KW"/>
</dbReference>
<evidence type="ECO:0000259" key="15">
    <source>
        <dbReference type="PROSITE" id="PS50011"/>
    </source>
</evidence>
<evidence type="ECO:0000256" key="8">
    <source>
        <dbReference type="ARBA" id="ARBA00022825"/>
    </source>
</evidence>
<dbReference type="GO" id="GO:0005524">
    <property type="term" value="F:ATP binding"/>
    <property type="evidence" value="ECO:0007669"/>
    <property type="project" value="UniProtKB-KW"/>
</dbReference>
<evidence type="ECO:0000256" key="6">
    <source>
        <dbReference type="ARBA" id="ARBA00022777"/>
    </source>
</evidence>
<evidence type="ECO:0000256" key="10">
    <source>
        <dbReference type="ARBA" id="ARBA00037982"/>
    </source>
</evidence>
<evidence type="ECO:0000256" key="3">
    <source>
        <dbReference type="ARBA" id="ARBA00022670"/>
    </source>
</evidence>
<feature type="domain" description="Protein kinase" evidence="15">
    <location>
        <begin position="140"/>
        <end position="459"/>
    </location>
</feature>
<feature type="region of interest" description="Disordered" evidence="14">
    <location>
        <begin position="78"/>
        <end position="97"/>
    </location>
</feature>
<dbReference type="GO" id="GO:0004252">
    <property type="term" value="F:serine-type endopeptidase activity"/>
    <property type="evidence" value="ECO:0007669"/>
    <property type="project" value="InterPro"/>
</dbReference>
<feature type="region of interest" description="Disordered" evidence="14">
    <location>
        <begin position="252"/>
        <end position="274"/>
    </location>
</feature>
<comment type="caution">
    <text evidence="13">Lacks conserved residue(s) required for the propagation of feature annotation.</text>
</comment>